<dbReference type="CDD" id="cd07103">
    <property type="entry name" value="ALDH_F5_SSADH_GabD"/>
    <property type="match status" value="1"/>
</dbReference>
<comment type="similarity">
    <text evidence="3">Belongs to the aldehyde dehydrogenase family.</text>
</comment>
<dbReference type="InterPro" id="IPR016163">
    <property type="entry name" value="Ald_DH_C"/>
</dbReference>
<dbReference type="InterPro" id="IPR050740">
    <property type="entry name" value="Aldehyde_DH_Superfamily"/>
</dbReference>
<feature type="active site" evidence="2">
    <location>
        <position position="268"/>
    </location>
</feature>
<dbReference type="Gene3D" id="3.40.605.10">
    <property type="entry name" value="Aldehyde Dehydrogenase, Chain A, domain 1"/>
    <property type="match status" value="1"/>
</dbReference>
<dbReference type="InterPro" id="IPR015590">
    <property type="entry name" value="Aldehyde_DH_dom"/>
</dbReference>
<evidence type="ECO:0000256" key="3">
    <source>
        <dbReference type="RuleBase" id="RU003345"/>
    </source>
</evidence>
<dbReference type="Proteomes" id="UP001458415">
    <property type="component" value="Unassembled WGS sequence"/>
</dbReference>
<dbReference type="PANTHER" id="PTHR43353">
    <property type="entry name" value="SUCCINATE-SEMIALDEHYDE DEHYDROGENASE, MITOCHONDRIAL"/>
    <property type="match status" value="1"/>
</dbReference>
<protein>
    <submittedName>
        <fullName evidence="5">NAD-dependent succinate-semialdehyde dehydrogenase</fullName>
        <ecNumber evidence="5">1.2.1.-</ecNumber>
    </submittedName>
</protein>
<evidence type="ECO:0000256" key="2">
    <source>
        <dbReference type="PROSITE-ProRule" id="PRU10007"/>
    </source>
</evidence>
<dbReference type="PANTHER" id="PTHR43353:SF5">
    <property type="entry name" value="SUCCINATE-SEMIALDEHYDE DEHYDROGENASE, MITOCHONDRIAL"/>
    <property type="match status" value="1"/>
</dbReference>
<dbReference type="InterPro" id="IPR029510">
    <property type="entry name" value="Ald_DH_CS_GLU"/>
</dbReference>
<dbReference type="Pfam" id="PF00171">
    <property type="entry name" value="Aldedh"/>
    <property type="match status" value="1"/>
</dbReference>
<evidence type="ECO:0000313" key="6">
    <source>
        <dbReference type="Proteomes" id="UP001458415"/>
    </source>
</evidence>
<dbReference type="SUPFAM" id="SSF53720">
    <property type="entry name" value="ALDH-like"/>
    <property type="match status" value="1"/>
</dbReference>
<reference evidence="5 6" key="1">
    <citation type="submission" date="2024-06" db="EMBL/GenBank/DDBJ databases">
        <title>The Natural Products Discovery Center: Release of the First 8490 Sequenced Strains for Exploring Actinobacteria Biosynthetic Diversity.</title>
        <authorList>
            <person name="Kalkreuter E."/>
            <person name="Kautsar S.A."/>
            <person name="Yang D."/>
            <person name="Bader C.D."/>
            <person name="Teijaro C.N."/>
            <person name="Fluegel L."/>
            <person name="Davis C.M."/>
            <person name="Simpson J.R."/>
            <person name="Lauterbach L."/>
            <person name="Steele A.D."/>
            <person name="Gui C."/>
            <person name="Meng S."/>
            <person name="Li G."/>
            <person name="Viehrig K."/>
            <person name="Ye F."/>
            <person name="Su P."/>
            <person name="Kiefer A.F."/>
            <person name="Nichols A."/>
            <person name="Cepeda A.J."/>
            <person name="Yan W."/>
            <person name="Fan B."/>
            <person name="Jiang Y."/>
            <person name="Adhikari A."/>
            <person name="Zheng C.-J."/>
            <person name="Schuster L."/>
            <person name="Cowan T.M."/>
            <person name="Smanski M.J."/>
            <person name="Chevrette M.G."/>
            <person name="De Carvalho L.P.S."/>
            <person name="Shen B."/>
        </authorList>
    </citation>
    <scope>NUCLEOTIDE SEQUENCE [LARGE SCALE GENOMIC DNA]</scope>
    <source>
        <strain evidence="5 6">NPDC000634</strain>
    </source>
</reference>
<keyword evidence="1 3" id="KW-0560">Oxidoreductase</keyword>
<dbReference type="GO" id="GO:0016491">
    <property type="term" value="F:oxidoreductase activity"/>
    <property type="evidence" value="ECO:0007669"/>
    <property type="project" value="UniProtKB-KW"/>
</dbReference>
<keyword evidence="6" id="KW-1185">Reference proteome</keyword>
<dbReference type="InterPro" id="IPR016161">
    <property type="entry name" value="Ald_DH/histidinol_DH"/>
</dbReference>
<dbReference type="EMBL" id="JBEPCU010000025">
    <property type="protein sequence ID" value="MER6976135.1"/>
    <property type="molecule type" value="Genomic_DNA"/>
</dbReference>
<dbReference type="InterPro" id="IPR016162">
    <property type="entry name" value="Ald_DH_N"/>
</dbReference>
<organism evidence="5 6">
    <name type="scientific">Streptomyces carpinensis</name>
    <dbReference type="NCBI Taxonomy" id="66369"/>
    <lineage>
        <taxon>Bacteria</taxon>
        <taxon>Bacillati</taxon>
        <taxon>Actinomycetota</taxon>
        <taxon>Actinomycetes</taxon>
        <taxon>Kitasatosporales</taxon>
        <taxon>Streptomycetaceae</taxon>
        <taxon>Streptomyces</taxon>
    </lineage>
</organism>
<evidence type="ECO:0000259" key="4">
    <source>
        <dbReference type="Pfam" id="PF00171"/>
    </source>
</evidence>
<dbReference type="RefSeq" id="WP_208640578.1">
    <property type="nucleotide sequence ID" value="NZ_MUBM01000041.1"/>
</dbReference>
<comment type="caution">
    <text evidence="5">The sequence shown here is derived from an EMBL/GenBank/DDBJ whole genome shotgun (WGS) entry which is preliminary data.</text>
</comment>
<name>A0ABV1VW32_9ACTN</name>
<dbReference type="EC" id="1.2.1.-" evidence="5"/>
<accession>A0ABV1VW32</accession>
<feature type="domain" description="Aldehyde dehydrogenase" evidence="4">
    <location>
        <begin position="31"/>
        <end position="490"/>
    </location>
</feature>
<evidence type="ECO:0000313" key="5">
    <source>
        <dbReference type="EMBL" id="MER6976135.1"/>
    </source>
</evidence>
<evidence type="ECO:0000256" key="1">
    <source>
        <dbReference type="ARBA" id="ARBA00023002"/>
    </source>
</evidence>
<proteinExistence type="inferred from homology"/>
<gene>
    <name evidence="5" type="ORF">ABT317_03565</name>
</gene>
<dbReference type="Gene3D" id="3.40.309.10">
    <property type="entry name" value="Aldehyde Dehydrogenase, Chain A, domain 2"/>
    <property type="match status" value="1"/>
</dbReference>
<sequence length="496" mass="52798">MTTSASDLRASQRAREAIAKISTGTFINGQWGEAASGARFDVVNPATEEVIATVADGGPEDALRAIETAGRVQKEWARTAPRERGEILRRAYDLIMARQDELALIMTTEMGKPLAEAKGEVAYAAEFFRWFSEEAVRIGGDLTTTGDGKNRILVSREPVGPCVLVTPWNFPLAMGTRKIGPAIAAGCTIVFKPANLTPLSSLALVDILVEAGLPAGVLNVVCTTRASAVVSPWMSSGIARKISFTGSTAVGVRLLEQASQHVMRSSMELGGNAPFIVFEDADLDRAVEGAVAAKMRNMGEACTAANRIFVQRPVAEEFARRLAVRLGSMSVGDGAEPGTEVGPLVEEKALRKVQELVDDAVDKGAKVICGGNRPDRPGYFYSPTVLSDVSAEADLMTEEIFGPVAPIVPFDTEEEAVRMANDTPWGLAGYLFTQDVDRGFRVGEALEVGMVGLNTGIVSNPAAPFGGIKASGLGREGGRVGIEEFLEYKYMAVPRV</sequence>
<dbReference type="PROSITE" id="PS00687">
    <property type="entry name" value="ALDEHYDE_DEHYDR_GLU"/>
    <property type="match status" value="1"/>
</dbReference>